<keyword evidence="3" id="KW-1185">Reference proteome</keyword>
<reference evidence="3" key="1">
    <citation type="journal article" date="2019" name="Int. J. Syst. Evol. Microbiol.">
        <title>The Global Catalogue of Microorganisms (GCM) 10K type strain sequencing project: providing services to taxonomists for standard genome sequencing and annotation.</title>
        <authorList>
            <consortium name="The Broad Institute Genomics Platform"/>
            <consortium name="The Broad Institute Genome Sequencing Center for Infectious Disease"/>
            <person name="Wu L."/>
            <person name="Ma J."/>
        </authorList>
    </citation>
    <scope>NUCLEOTIDE SEQUENCE [LARGE SCALE GENOMIC DNA]</scope>
    <source>
        <strain evidence="3">CCUG 62974</strain>
    </source>
</reference>
<evidence type="ECO:0008006" key="4">
    <source>
        <dbReference type="Google" id="ProtNLM"/>
    </source>
</evidence>
<evidence type="ECO:0000313" key="2">
    <source>
        <dbReference type="EMBL" id="MFD0883636.1"/>
    </source>
</evidence>
<feature type="region of interest" description="Disordered" evidence="1">
    <location>
        <begin position="178"/>
        <end position="201"/>
    </location>
</feature>
<evidence type="ECO:0000256" key="1">
    <source>
        <dbReference type="SAM" id="MobiDB-lite"/>
    </source>
</evidence>
<accession>A0ABW3DJV0</accession>
<evidence type="ECO:0000313" key="3">
    <source>
        <dbReference type="Proteomes" id="UP001597024"/>
    </source>
</evidence>
<sequence length="201" mass="23878">MSSKIFDSLDHYAWTLLYGWAKRNRPIKSKRWIIRRYFGRFNKFRNDRWVFGARDRLDRHGEPFYLVKFAWTDIVRHQVVAGRASPDDPDLIDHWASRRRRVTPPLDSYNLRLLDRQKGRCPLCGDHLLAADQPPQSPQEQERWWLGTARRAIAADYLTHQGRSGSDDDRTRLVHTSCNQRLHARRRREIPRQPATPSRLA</sequence>
<dbReference type="EMBL" id="JBHTHX010000057">
    <property type="protein sequence ID" value="MFD0883636.1"/>
    <property type="molecule type" value="Genomic_DNA"/>
</dbReference>
<organism evidence="2 3">
    <name type="scientific">Streptosporangium algeriense</name>
    <dbReference type="NCBI Taxonomy" id="1682748"/>
    <lineage>
        <taxon>Bacteria</taxon>
        <taxon>Bacillati</taxon>
        <taxon>Actinomycetota</taxon>
        <taxon>Actinomycetes</taxon>
        <taxon>Streptosporangiales</taxon>
        <taxon>Streptosporangiaceae</taxon>
        <taxon>Streptosporangium</taxon>
    </lineage>
</organism>
<protein>
    <recommendedName>
        <fullName evidence="4">HNH endonuclease</fullName>
    </recommendedName>
</protein>
<dbReference type="Proteomes" id="UP001597024">
    <property type="component" value="Unassembled WGS sequence"/>
</dbReference>
<proteinExistence type="predicted"/>
<comment type="caution">
    <text evidence="2">The sequence shown here is derived from an EMBL/GenBank/DDBJ whole genome shotgun (WGS) entry which is preliminary data.</text>
</comment>
<gene>
    <name evidence="2" type="ORF">ACFQ08_03555</name>
</gene>
<name>A0ABW3DJV0_9ACTN</name>